<evidence type="ECO:0000256" key="2">
    <source>
        <dbReference type="SAM" id="SignalP"/>
    </source>
</evidence>
<keyword evidence="2" id="KW-0732">Signal</keyword>
<dbReference type="Proteomes" id="UP000230233">
    <property type="component" value="Chromosome V"/>
</dbReference>
<dbReference type="InterPro" id="IPR016186">
    <property type="entry name" value="C-type_lectin-like/link_sf"/>
</dbReference>
<reference evidence="5" key="1">
    <citation type="submission" date="2017-10" db="EMBL/GenBank/DDBJ databases">
        <title>Rapid genome shrinkage in a self-fertile nematode reveals novel sperm competition proteins.</title>
        <authorList>
            <person name="Yin D."/>
            <person name="Schwarz E.M."/>
            <person name="Thomas C.G."/>
            <person name="Felde R.L."/>
            <person name="Korf I.F."/>
            <person name="Cutter A.D."/>
            <person name="Schartner C.M."/>
            <person name="Ralston E.J."/>
            <person name="Meyer B.J."/>
            <person name="Haag E.S."/>
        </authorList>
    </citation>
    <scope>NUCLEOTIDE SEQUENCE [LARGE SCALE GENOMIC DNA]</scope>
    <source>
        <strain evidence="5">JU1422</strain>
    </source>
</reference>
<dbReference type="Gene3D" id="3.10.100.10">
    <property type="entry name" value="Mannose-Binding Protein A, subunit A"/>
    <property type="match status" value="1"/>
</dbReference>
<feature type="domain" description="C-type lectin" evidence="3">
    <location>
        <begin position="74"/>
        <end position="215"/>
    </location>
</feature>
<feature type="region of interest" description="Disordered" evidence="1">
    <location>
        <begin position="27"/>
        <end position="59"/>
    </location>
</feature>
<dbReference type="CDD" id="cd00037">
    <property type="entry name" value="CLECT"/>
    <property type="match status" value="1"/>
</dbReference>
<protein>
    <recommendedName>
        <fullName evidence="3">C-type lectin domain-containing protein</fullName>
    </recommendedName>
</protein>
<feature type="chain" id="PRO_5013693893" description="C-type lectin domain-containing protein" evidence="2">
    <location>
        <begin position="18"/>
        <end position="231"/>
    </location>
</feature>
<dbReference type="SUPFAM" id="SSF56436">
    <property type="entry name" value="C-type lectin-like"/>
    <property type="match status" value="1"/>
</dbReference>
<dbReference type="PROSITE" id="PS50041">
    <property type="entry name" value="C_TYPE_LECTIN_2"/>
    <property type="match status" value="1"/>
</dbReference>
<dbReference type="AlphaFoldDB" id="A0A2G5TE53"/>
<dbReference type="EMBL" id="PDUG01000005">
    <property type="protein sequence ID" value="PIC25326.1"/>
    <property type="molecule type" value="Genomic_DNA"/>
</dbReference>
<dbReference type="STRING" id="1611254.A0A2G5TE53"/>
<dbReference type="PANTHER" id="PTHR47517:SF2">
    <property type="entry name" value="C-TYPE LECTIN DOMAIN-CONTAINING PROTEIN"/>
    <property type="match status" value="1"/>
</dbReference>
<evidence type="ECO:0000256" key="1">
    <source>
        <dbReference type="SAM" id="MobiDB-lite"/>
    </source>
</evidence>
<feature type="compositionally biased region" description="Basic residues" evidence="1">
    <location>
        <begin position="42"/>
        <end position="55"/>
    </location>
</feature>
<sequence>MKFSIQILFCFVCPIFAAIGMYNGGRDSGPWSSESSEGHGYGHGHGHGGRPHPPRPPREKTNCPADWMLFRRSQGNWCVKVFLGQWTQPQAEAHCVAQGAKLTGLQTNEERLRLAEAGRKMVDQNGLQVSSVWLGARRKASCPRAGICAAKDAFEWTDGQTTGTDGFDWHIGQPDGHWRNGWGHQDCVLQFVLPTGSGLKGFVHGQFDDRWCQDQWFNTNNKLYACGKLAT</sequence>
<evidence type="ECO:0000313" key="5">
    <source>
        <dbReference type="Proteomes" id="UP000230233"/>
    </source>
</evidence>
<dbReference type="SMART" id="SM00034">
    <property type="entry name" value="CLECT"/>
    <property type="match status" value="1"/>
</dbReference>
<dbReference type="InterPro" id="IPR016187">
    <property type="entry name" value="CTDL_fold"/>
</dbReference>
<gene>
    <name evidence="4" type="primary">Cnig_chr_V.g18299</name>
    <name evidence="4" type="ORF">B9Z55_018299</name>
</gene>
<keyword evidence="5" id="KW-1185">Reference proteome</keyword>
<comment type="caution">
    <text evidence="4">The sequence shown here is derived from an EMBL/GenBank/DDBJ whole genome shotgun (WGS) entry which is preliminary data.</text>
</comment>
<dbReference type="PANTHER" id="PTHR47517">
    <property type="entry name" value="C-TYPE LECTIN-RELATED"/>
    <property type="match status" value="1"/>
</dbReference>
<dbReference type="InterPro" id="IPR001304">
    <property type="entry name" value="C-type_lectin-like"/>
</dbReference>
<proteinExistence type="predicted"/>
<name>A0A2G5TE53_9PELO</name>
<accession>A0A2G5TE53</accession>
<organism evidence="4 5">
    <name type="scientific">Caenorhabditis nigoni</name>
    <dbReference type="NCBI Taxonomy" id="1611254"/>
    <lineage>
        <taxon>Eukaryota</taxon>
        <taxon>Metazoa</taxon>
        <taxon>Ecdysozoa</taxon>
        <taxon>Nematoda</taxon>
        <taxon>Chromadorea</taxon>
        <taxon>Rhabditida</taxon>
        <taxon>Rhabditina</taxon>
        <taxon>Rhabditomorpha</taxon>
        <taxon>Rhabditoidea</taxon>
        <taxon>Rhabditidae</taxon>
        <taxon>Peloderinae</taxon>
        <taxon>Caenorhabditis</taxon>
    </lineage>
</organism>
<feature type="signal peptide" evidence="2">
    <location>
        <begin position="1"/>
        <end position="17"/>
    </location>
</feature>
<evidence type="ECO:0000259" key="3">
    <source>
        <dbReference type="PROSITE" id="PS50041"/>
    </source>
</evidence>
<evidence type="ECO:0000313" key="4">
    <source>
        <dbReference type="EMBL" id="PIC25326.1"/>
    </source>
</evidence>